<feature type="region of interest" description="Disordered" evidence="1">
    <location>
        <begin position="1"/>
        <end position="32"/>
    </location>
</feature>
<sequence>MKVTITKAANEQLTNQLGPEPKLKLNEVRTTG</sequence>
<name>A0A1H8DI52_9BACI</name>
<dbReference type="STRING" id="930146.SAMN05192533_108223"/>
<evidence type="ECO:0000256" key="1">
    <source>
        <dbReference type="SAM" id="MobiDB-lite"/>
    </source>
</evidence>
<organism evidence="2 3">
    <name type="scientific">Mesobacillus persicus</name>
    <dbReference type="NCBI Taxonomy" id="930146"/>
    <lineage>
        <taxon>Bacteria</taxon>
        <taxon>Bacillati</taxon>
        <taxon>Bacillota</taxon>
        <taxon>Bacilli</taxon>
        <taxon>Bacillales</taxon>
        <taxon>Bacillaceae</taxon>
        <taxon>Mesobacillus</taxon>
    </lineage>
</organism>
<evidence type="ECO:0000313" key="3">
    <source>
        <dbReference type="Proteomes" id="UP000198553"/>
    </source>
</evidence>
<dbReference type="Proteomes" id="UP000198553">
    <property type="component" value="Unassembled WGS sequence"/>
</dbReference>
<dbReference type="AlphaFoldDB" id="A0A1H8DI52"/>
<dbReference type="EMBL" id="FOBW01000008">
    <property type="protein sequence ID" value="SEN06913.1"/>
    <property type="molecule type" value="Genomic_DNA"/>
</dbReference>
<feature type="compositionally biased region" description="Basic and acidic residues" evidence="1">
    <location>
        <begin position="21"/>
        <end position="32"/>
    </location>
</feature>
<reference evidence="3" key="1">
    <citation type="submission" date="2016-10" db="EMBL/GenBank/DDBJ databases">
        <authorList>
            <person name="Varghese N."/>
            <person name="Submissions S."/>
        </authorList>
    </citation>
    <scope>NUCLEOTIDE SEQUENCE [LARGE SCALE GENOMIC DNA]</scope>
    <source>
        <strain evidence="3">B48,IBRC-M 10115,DSM 25386,CECT 8001</strain>
    </source>
</reference>
<accession>A0A1H8DI52</accession>
<evidence type="ECO:0000313" key="2">
    <source>
        <dbReference type="EMBL" id="SEN06913.1"/>
    </source>
</evidence>
<gene>
    <name evidence="2" type="ORF">SAMN05192533_108223</name>
</gene>
<proteinExistence type="predicted"/>
<protein>
    <submittedName>
        <fullName evidence="2">Uncharacterized protein</fullName>
    </submittedName>
</protein>
<keyword evidence="3" id="KW-1185">Reference proteome</keyword>
<feature type="compositionally biased region" description="Polar residues" evidence="1">
    <location>
        <begin position="7"/>
        <end position="17"/>
    </location>
</feature>